<evidence type="ECO:0000313" key="9">
    <source>
        <dbReference type="EMBL" id="CAL8081586.1"/>
    </source>
</evidence>
<evidence type="ECO:0000256" key="4">
    <source>
        <dbReference type="ARBA" id="ARBA00022989"/>
    </source>
</evidence>
<dbReference type="InterPro" id="IPR013604">
    <property type="entry name" value="7TM_chemorcpt"/>
</dbReference>
<proteinExistence type="predicted"/>
<keyword evidence="6" id="KW-0675">Receptor</keyword>
<dbReference type="Pfam" id="PF08395">
    <property type="entry name" value="7tm_7"/>
    <property type="match status" value="1"/>
</dbReference>
<keyword evidence="4 8" id="KW-1133">Transmembrane helix</keyword>
<evidence type="ECO:0000256" key="1">
    <source>
        <dbReference type="ARBA" id="ARBA00004651"/>
    </source>
</evidence>
<comment type="caution">
    <text evidence="9">The sequence shown here is derived from an EMBL/GenBank/DDBJ whole genome shotgun (WGS) entry which is preliminary data.</text>
</comment>
<feature type="transmembrane region" description="Helical" evidence="8">
    <location>
        <begin position="239"/>
        <end position="257"/>
    </location>
</feature>
<keyword evidence="5 8" id="KW-0472">Membrane</keyword>
<evidence type="ECO:0000256" key="5">
    <source>
        <dbReference type="ARBA" id="ARBA00023136"/>
    </source>
</evidence>
<comment type="subcellular location">
    <subcellularLocation>
        <location evidence="1">Cell membrane</location>
        <topology evidence="1">Multi-pass membrane protein</topology>
    </subcellularLocation>
</comment>
<dbReference type="PANTHER" id="PTHR21143">
    <property type="entry name" value="INVERTEBRATE GUSTATORY RECEPTOR"/>
    <property type="match status" value="1"/>
</dbReference>
<evidence type="ECO:0000256" key="3">
    <source>
        <dbReference type="ARBA" id="ARBA00022692"/>
    </source>
</evidence>
<evidence type="ECO:0000256" key="8">
    <source>
        <dbReference type="SAM" id="Phobius"/>
    </source>
</evidence>
<evidence type="ECO:0000256" key="2">
    <source>
        <dbReference type="ARBA" id="ARBA00022475"/>
    </source>
</evidence>
<keyword evidence="3 8" id="KW-0812">Transmembrane</keyword>
<evidence type="ECO:0000256" key="7">
    <source>
        <dbReference type="ARBA" id="ARBA00023224"/>
    </source>
</evidence>
<keyword evidence="7" id="KW-0807">Transducer</keyword>
<keyword evidence="2" id="KW-1003">Cell membrane</keyword>
<evidence type="ECO:0008006" key="11">
    <source>
        <dbReference type="Google" id="ProtNLM"/>
    </source>
</evidence>
<evidence type="ECO:0000256" key="6">
    <source>
        <dbReference type="ARBA" id="ARBA00023170"/>
    </source>
</evidence>
<evidence type="ECO:0000313" key="10">
    <source>
        <dbReference type="Proteomes" id="UP001642540"/>
    </source>
</evidence>
<accession>A0ABP1PZB6</accession>
<dbReference type="EMBL" id="CAXLJM020000015">
    <property type="protein sequence ID" value="CAL8081586.1"/>
    <property type="molecule type" value="Genomic_DNA"/>
</dbReference>
<dbReference type="Proteomes" id="UP001642540">
    <property type="component" value="Unassembled WGS sequence"/>
</dbReference>
<protein>
    <recommendedName>
        <fullName evidence="11">Gustatory receptor</fullName>
    </recommendedName>
</protein>
<dbReference type="PANTHER" id="PTHR21143:SF121">
    <property type="entry name" value="GUSTATORY AND ODORANT RECEPTOR 21A"/>
    <property type="match status" value="1"/>
</dbReference>
<name>A0ABP1PZB6_9HEXA</name>
<organism evidence="9 10">
    <name type="scientific">Orchesella dallaii</name>
    <dbReference type="NCBI Taxonomy" id="48710"/>
    <lineage>
        <taxon>Eukaryota</taxon>
        <taxon>Metazoa</taxon>
        <taxon>Ecdysozoa</taxon>
        <taxon>Arthropoda</taxon>
        <taxon>Hexapoda</taxon>
        <taxon>Collembola</taxon>
        <taxon>Entomobryomorpha</taxon>
        <taxon>Entomobryoidea</taxon>
        <taxon>Orchesellidae</taxon>
        <taxon>Orchesellinae</taxon>
        <taxon>Orchesella</taxon>
    </lineage>
</organism>
<gene>
    <name evidence="9" type="ORF">ODALV1_LOCUS4963</name>
</gene>
<keyword evidence="10" id="KW-1185">Reference proteome</keyword>
<sequence length="263" mass="29973">MDDTKLEANFPKRIWKPLTQGQTTIPPHHPTHFCTLNLAFLYLAQILRGLGFVPVSLKTKKCPLDGDTIAIFMFSTIHLSFQEIQHQIDRINIECLKLGKGMTKSKLKDLCHLISQIRNQAALTNQIIGPAQAIHVFMLFTLLVLSLYLFFDKTVMQADLPANVDVKTLLCCFGFVRMFVKAIYVDSVRKEEKRLATKMLELECDSLAASIERKLYADYLTCNPTKFVLADLLEFNRSFMLTCIGNVTTYLVVLLQFNELSRS</sequence>
<feature type="transmembrane region" description="Helical" evidence="8">
    <location>
        <begin position="133"/>
        <end position="151"/>
    </location>
</feature>
<reference evidence="9 10" key="1">
    <citation type="submission" date="2024-08" db="EMBL/GenBank/DDBJ databases">
        <authorList>
            <person name="Cucini C."/>
            <person name="Frati F."/>
        </authorList>
    </citation>
    <scope>NUCLEOTIDE SEQUENCE [LARGE SCALE GENOMIC DNA]</scope>
</reference>